<dbReference type="EMBL" id="AFZX01000069">
    <property type="protein sequence ID" value="EHL06607.1"/>
    <property type="molecule type" value="Genomic_DNA"/>
</dbReference>
<keyword evidence="1" id="KW-1133">Transmembrane helix</keyword>
<organism evidence="2 3">
    <name type="scientific">Desulfitobacterium hafniense DP7</name>
    <dbReference type="NCBI Taxonomy" id="537010"/>
    <lineage>
        <taxon>Bacteria</taxon>
        <taxon>Bacillati</taxon>
        <taxon>Bacillota</taxon>
        <taxon>Clostridia</taxon>
        <taxon>Eubacteriales</taxon>
        <taxon>Desulfitobacteriaceae</taxon>
        <taxon>Desulfitobacterium</taxon>
    </lineage>
</organism>
<evidence type="ECO:0000313" key="3">
    <source>
        <dbReference type="Proteomes" id="UP000004416"/>
    </source>
</evidence>
<reference evidence="2 3" key="1">
    <citation type="submission" date="2011-08" db="EMBL/GenBank/DDBJ databases">
        <authorList>
            <person name="Weinstock G."/>
            <person name="Sodergren E."/>
            <person name="Clifton S."/>
            <person name="Fulton L."/>
            <person name="Fulton B."/>
            <person name="Courtney L."/>
            <person name="Fronick C."/>
            <person name="Harrison M."/>
            <person name="Strong C."/>
            <person name="Farmer C."/>
            <person name="Delahaunty K."/>
            <person name="Markovic C."/>
            <person name="Hall O."/>
            <person name="Minx P."/>
            <person name="Tomlinson C."/>
            <person name="Mitreva M."/>
            <person name="Hou S."/>
            <person name="Chen J."/>
            <person name="Wollam A."/>
            <person name="Pepin K.H."/>
            <person name="Johnson M."/>
            <person name="Bhonagiri V."/>
            <person name="Zhang X."/>
            <person name="Suruliraj S."/>
            <person name="Warren W."/>
            <person name="Chinwalla A."/>
            <person name="Mardis E.R."/>
            <person name="Wilson R.K."/>
        </authorList>
    </citation>
    <scope>NUCLEOTIDE SEQUENCE [LARGE SCALE GENOMIC DNA]</scope>
    <source>
        <strain evidence="2 3">DP7</strain>
    </source>
</reference>
<evidence type="ECO:0000256" key="1">
    <source>
        <dbReference type="SAM" id="Phobius"/>
    </source>
</evidence>
<proteinExistence type="predicted"/>
<evidence type="ECO:0000313" key="2">
    <source>
        <dbReference type="EMBL" id="EHL06607.1"/>
    </source>
</evidence>
<dbReference type="PATRIC" id="fig|537010.4.peg.2489"/>
<feature type="transmembrane region" description="Helical" evidence="1">
    <location>
        <begin position="38"/>
        <end position="58"/>
    </location>
</feature>
<dbReference type="HOGENOM" id="CLU_1052626_0_0_9"/>
<keyword evidence="1" id="KW-0812">Transmembrane</keyword>
<name>G9XNW1_DESHA</name>
<dbReference type="SUPFAM" id="SSF82171">
    <property type="entry name" value="DPP6 N-terminal domain-like"/>
    <property type="match status" value="1"/>
</dbReference>
<gene>
    <name evidence="2" type="ORF">HMPREF0322_02656</name>
</gene>
<sequence length="271" mass="30355">MQWEAAIMKPKEGLKPIGSFLNSCRKGIESVLNYKRPAFWIMIAAAFICIGVLGIHAVNPRIYNYADASDETVGSAQQIHGNRTEYAGSDGGEVAEATVPESAIYSPDGNWAVWSNVQENLRDENGLFYSIYQVLLYHTQTGKVTIFDIVGGYFDFLWSENSRFLAVTYSGREWTHFSIVDTITLTETPGPYRASVLEQLKAQGERLDYTANETRPDPVLTPVEWFPDSSKVLVSYQWRDTSYMTQSGTFVYEVESGRISGLSQNSPHQDG</sequence>
<protein>
    <submittedName>
        <fullName evidence="2">Uncharacterized protein</fullName>
    </submittedName>
</protein>
<dbReference type="Proteomes" id="UP000004416">
    <property type="component" value="Unassembled WGS sequence"/>
</dbReference>
<accession>G9XNW1</accession>
<comment type="caution">
    <text evidence="2">The sequence shown here is derived from an EMBL/GenBank/DDBJ whole genome shotgun (WGS) entry which is preliminary data.</text>
</comment>
<dbReference type="AlphaFoldDB" id="G9XNW1"/>
<keyword evidence="1" id="KW-0472">Membrane</keyword>